<dbReference type="EMBL" id="VOAJ01005107">
    <property type="protein sequence ID" value="KAF0875660.1"/>
    <property type="molecule type" value="Genomic_DNA"/>
</dbReference>
<feature type="non-terminal residue" evidence="1">
    <location>
        <position position="1"/>
    </location>
</feature>
<name>A0A6G1AJ98_CROCR</name>
<gene>
    <name evidence="1" type="primary">Pol_437</name>
    <name evidence="1" type="ORF">FOF47_R07587</name>
</gene>
<organism evidence="1 2">
    <name type="scientific">Crocuta crocuta</name>
    <name type="common">Spotted hyena</name>
    <dbReference type="NCBI Taxonomy" id="9678"/>
    <lineage>
        <taxon>Eukaryota</taxon>
        <taxon>Metazoa</taxon>
        <taxon>Chordata</taxon>
        <taxon>Craniata</taxon>
        <taxon>Vertebrata</taxon>
        <taxon>Euteleostomi</taxon>
        <taxon>Mammalia</taxon>
        <taxon>Eutheria</taxon>
        <taxon>Laurasiatheria</taxon>
        <taxon>Carnivora</taxon>
        <taxon>Feliformia</taxon>
        <taxon>Hyaenidae</taxon>
        <taxon>Crocuta</taxon>
    </lineage>
</organism>
<feature type="non-terminal residue" evidence="1">
    <location>
        <position position="106"/>
    </location>
</feature>
<dbReference type="Proteomes" id="UP000475037">
    <property type="component" value="Unassembled WGS sequence"/>
</dbReference>
<protein>
    <submittedName>
        <fullName evidence="1">LORF2 protein</fullName>
    </submittedName>
</protein>
<keyword evidence="2" id="KW-1185">Reference proteome</keyword>
<sequence length="106" mass="12312">CCRGSRATGILAHAGVNTKWHEPLWETVWQFLTKLNTVSPDDLAVTLLGIHSEDLRTHKNLPMNTYRSFIPNCQVLRATKMSFNTWMDNLWYVHTMENLLVVKKKK</sequence>
<evidence type="ECO:0000313" key="2">
    <source>
        <dbReference type="Proteomes" id="UP000475037"/>
    </source>
</evidence>
<evidence type="ECO:0000313" key="1">
    <source>
        <dbReference type="EMBL" id="KAF0875660.1"/>
    </source>
</evidence>
<accession>A0A6G1AJ98</accession>
<proteinExistence type="predicted"/>
<comment type="caution">
    <text evidence="1">The sequence shown here is derived from an EMBL/GenBank/DDBJ whole genome shotgun (WGS) entry which is preliminary data.</text>
</comment>
<dbReference type="AlphaFoldDB" id="A0A6G1AJ98"/>
<reference evidence="1 2" key="1">
    <citation type="submission" date="2019-11" db="EMBL/GenBank/DDBJ databases">
        <authorList>
            <person name="Yang C."/>
            <person name="Li F."/>
        </authorList>
    </citation>
    <scope>NUCLEOTIDE SEQUENCE [LARGE SCALE GENOMIC DNA]</scope>
    <source>
        <strain evidence="1">KB4526</strain>
        <tissue evidence="1">Muscle</tissue>
    </source>
</reference>